<dbReference type="SMART" id="SM00332">
    <property type="entry name" value="PP2Cc"/>
    <property type="match status" value="1"/>
</dbReference>
<evidence type="ECO:0000256" key="1">
    <source>
        <dbReference type="ARBA" id="ARBA00001936"/>
    </source>
</evidence>
<comment type="cofactor">
    <cofactor evidence="1">
        <name>Mn(2+)</name>
        <dbReference type="ChEBI" id="CHEBI:29035"/>
    </cofactor>
</comment>
<dbReference type="AlphaFoldDB" id="E1ZJL4"/>
<protein>
    <recommendedName>
        <fullName evidence="3">protein-serine/threonine phosphatase</fullName>
        <ecNumber evidence="3">3.1.3.16</ecNumber>
    </recommendedName>
</protein>
<evidence type="ECO:0000313" key="11">
    <source>
        <dbReference type="EMBL" id="EFN54009.1"/>
    </source>
</evidence>
<dbReference type="GO" id="GO:0046872">
    <property type="term" value="F:metal ion binding"/>
    <property type="evidence" value="ECO:0007669"/>
    <property type="project" value="UniProtKB-KW"/>
</dbReference>
<keyword evidence="4" id="KW-0479">Metal-binding</keyword>
<dbReference type="InterPro" id="IPR036457">
    <property type="entry name" value="PPM-type-like_dom_sf"/>
</dbReference>
<keyword evidence="7 9" id="KW-0904">Protein phosphatase</keyword>
<dbReference type="OMA" id="VGYVQKL"/>
<sequence>MGSLQAAYSEDKGSRLTMEDVAVISHKAGTSTTAGCRLSFFAIFDGHGGASVARYAADHLHGCIMAAGLQQEAERLAAAAAAAATAPAAAAPAAAAGDSPGAAQPAAQIKQCRAALAEGFRELDRRVLEQCAAAGWQDGCTAVVAYVVGDAVLVANVGDARCVLARQPQAAAAAPQGEQGRWRAPLKAITLTREHKAIFPQERQRIEKAGSFVSGDGRLAGRIEVSRAFGDRPFKRQGMTAVPDIQAFQLSSRDAFLLLACDGFWGVFSPQDAVDYARRELGLGKGVKQTCNRLIYEAIRERKCKDNCTVMLVAFGC</sequence>
<dbReference type="RefSeq" id="XP_005846111.1">
    <property type="nucleotide sequence ID" value="XM_005846049.1"/>
</dbReference>
<dbReference type="Gene3D" id="3.60.40.10">
    <property type="entry name" value="PPM-type phosphatase domain"/>
    <property type="match status" value="1"/>
</dbReference>
<reference evidence="11 12" key="1">
    <citation type="journal article" date="2010" name="Plant Cell">
        <title>The Chlorella variabilis NC64A genome reveals adaptation to photosymbiosis, coevolution with viruses, and cryptic sex.</title>
        <authorList>
            <person name="Blanc G."/>
            <person name="Duncan G."/>
            <person name="Agarkova I."/>
            <person name="Borodovsky M."/>
            <person name="Gurnon J."/>
            <person name="Kuo A."/>
            <person name="Lindquist E."/>
            <person name="Lucas S."/>
            <person name="Pangilinan J."/>
            <person name="Polle J."/>
            <person name="Salamov A."/>
            <person name="Terry A."/>
            <person name="Yamada T."/>
            <person name="Dunigan D.D."/>
            <person name="Grigoriev I.V."/>
            <person name="Claverie J.M."/>
            <person name="Van Etten J.L."/>
        </authorList>
    </citation>
    <scope>NUCLEOTIDE SEQUENCE [LARGE SCALE GENOMIC DNA]</scope>
    <source>
        <strain evidence="11 12">NC64A</strain>
    </source>
</reference>
<dbReference type="EMBL" id="GL433849">
    <property type="protein sequence ID" value="EFN54009.1"/>
    <property type="molecule type" value="Genomic_DNA"/>
</dbReference>
<keyword evidence="12" id="KW-1185">Reference proteome</keyword>
<evidence type="ECO:0000256" key="9">
    <source>
        <dbReference type="RuleBase" id="RU003465"/>
    </source>
</evidence>
<keyword evidence="5 9" id="KW-0378">Hydrolase</keyword>
<dbReference type="OrthoDB" id="10264738at2759"/>
<dbReference type="InterPro" id="IPR015655">
    <property type="entry name" value="PP2C"/>
</dbReference>
<dbReference type="CDD" id="cd00143">
    <property type="entry name" value="PP2Cc"/>
    <property type="match status" value="1"/>
</dbReference>
<dbReference type="FunCoup" id="E1ZJL4">
    <property type="interactions" value="1228"/>
</dbReference>
<dbReference type="GeneID" id="17353359"/>
<evidence type="ECO:0000256" key="2">
    <source>
        <dbReference type="ARBA" id="ARBA00001946"/>
    </source>
</evidence>
<evidence type="ECO:0000256" key="6">
    <source>
        <dbReference type="ARBA" id="ARBA00022842"/>
    </source>
</evidence>
<dbReference type="eggNOG" id="KOG0698">
    <property type="taxonomic scope" value="Eukaryota"/>
</dbReference>
<dbReference type="InterPro" id="IPR001932">
    <property type="entry name" value="PPM-type_phosphatase-like_dom"/>
</dbReference>
<dbReference type="KEGG" id="cvr:CHLNCDRAFT_25388"/>
<keyword evidence="6" id="KW-0460">Magnesium</keyword>
<evidence type="ECO:0000313" key="12">
    <source>
        <dbReference type="Proteomes" id="UP000008141"/>
    </source>
</evidence>
<dbReference type="SUPFAM" id="SSF81606">
    <property type="entry name" value="PP2C-like"/>
    <property type="match status" value="1"/>
</dbReference>
<comment type="cofactor">
    <cofactor evidence="2">
        <name>Mg(2+)</name>
        <dbReference type="ChEBI" id="CHEBI:18420"/>
    </cofactor>
</comment>
<dbReference type="PANTHER" id="PTHR13832:SF699">
    <property type="entry name" value="INTEGRIN-LINKED KINASE-ASSOCIATED SERINE_THREONINE PHOSPHATASE 2C"/>
    <property type="match status" value="1"/>
</dbReference>
<gene>
    <name evidence="11" type="ORF">CHLNCDRAFT_25388</name>
</gene>
<dbReference type="STRING" id="554065.E1ZJL4"/>
<dbReference type="PANTHER" id="PTHR13832">
    <property type="entry name" value="PROTEIN PHOSPHATASE 2C"/>
    <property type="match status" value="1"/>
</dbReference>
<dbReference type="Proteomes" id="UP000008141">
    <property type="component" value="Unassembled WGS sequence"/>
</dbReference>
<keyword evidence="8" id="KW-0464">Manganese</keyword>
<name>E1ZJL4_CHLVA</name>
<dbReference type="Pfam" id="PF00481">
    <property type="entry name" value="PP2C"/>
    <property type="match status" value="1"/>
</dbReference>
<evidence type="ECO:0000256" key="3">
    <source>
        <dbReference type="ARBA" id="ARBA00013081"/>
    </source>
</evidence>
<proteinExistence type="inferred from homology"/>
<dbReference type="GO" id="GO:0004722">
    <property type="term" value="F:protein serine/threonine phosphatase activity"/>
    <property type="evidence" value="ECO:0007669"/>
    <property type="project" value="UniProtKB-EC"/>
</dbReference>
<organism evidence="12">
    <name type="scientific">Chlorella variabilis</name>
    <name type="common">Green alga</name>
    <dbReference type="NCBI Taxonomy" id="554065"/>
    <lineage>
        <taxon>Eukaryota</taxon>
        <taxon>Viridiplantae</taxon>
        <taxon>Chlorophyta</taxon>
        <taxon>core chlorophytes</taxon>
        <taxon>Trebouxiophyceae</taxon>
        <taxon>Chlorellales</taxon>
        <taxon>Chlorellaceae</taxon>
        <taxon>Chlorella clade</taxon>
        <taxon>Chlorella</taxon>
    </lineage>
</organism>
<evidence type="ECO:0000259" key="10">
    <source>
        <dbReference type="PROSITE" id="PS51746"/>
    </source>
</evidence>
<feature type="domain" description="PPM-type phosphatase" evidence="10">
    <location>
        <begin position="5"/>
        <end position="315"/>
    </location>
</feature>
<dbReference type="InterPro" id="IPR000222">
    <property type="entry name" value="PP2C_BS"/>
</dbReference>
<evidence type="ECO:0000256" key="4">
    <source>
        <dbReference type="ARBA" id="ARBA00022723"/>
    </source>
</evidence>
<dbReference type="PROSITE" id="PS51746">
    <property type="entry name" value="PPM_2"/>
    <property type="match status" value="1"/>
</dbReference>
<evidence type="ECO:0000256" key="5">
    <source>
        <dbReference type="ARBA" id="ARBA00022801"/>
    </source>
</evidence>
<dbReference type="InParanoid" id="E1ZJL4"/>
<evidence type="ECO:0000256" key="8">
    <source>
        <dbReference type="ARBA" id="ARBA00023211"/>
    </source>
</evidence>
<evidence type="ECO:0000256" key="7">
    <source>
        <dbReference type="ARBA" id="ARBA00022912"/>
    </source>
</evidence>
<accession>E1ZJL4</accession>
<dbReference type="EC" id="3.1.3.16" evidence="3"/>
<dbReference type="PROSITE" id="PS01032">
    <property type="entry name" value="PPM_1"/>
    <property type="match status" value="1"/>
</dbReference>
<comment type="similarity">
    <text evidence="9">Belongs to the PP2C family.</text>
</comment>